<dbReference type="GO" id="GO:0098797">
    <property type="term" value="C:plasma membrane protein complex"/>
    <property type="evidence" value="ECO:0007669"/>
    <property type="project" value="TreeGrafter"/>
</dbReference>
<comment type="caution">
    <text evidence="13">The sequence shown here is derived from an EMBL/GenBank/DDBJ whole genome shotgun (WGS) entry which is preliminary data.</text>
</comment>
<evidence type="ECO:0000256" key="10">
    <source>
        <dbReference type="PROSITE-ProRule" id="PRU01360"/>
    </source>
</evidence>
<keyword evidence="14" id="KW-1185">Reference proteome</keyword>
<keyword evidence="5" id="KW-0997">Cell inner membrane</keyword>
<comment type="similarity">
    <text evidence="10">Belongs to the TonB-dependent receptor family.</text>
</comment>
<dbReference type="GO" id="GO:0055085">
    <property type="term" value="P:transmembrane transport"/>
    <property type="evidence" value="ECO:0007669"/>
    <property type="project" value="InterPro"/>
</dbReference>
<protein>
    <recommendedName>
        <fullName evidence="12">TonB C-terminal domain-containing protein</fullName>
    </recommendedName>
</protein>
<evidence type="ECO:0000256" key="1">
    <source>
        <dbReference type="ARBA" id="ARBA00004383"/>
    </source>
</evidence>
<keyword evidence="10" id="KW-0998">Cell outer membrane</keyword>
<evidence type="ECO:0000256" key="9">
    <source>
        <dbReference type="ARBA" id="ARBA00023136"/>
    </source>
</evidence>
<dbReference type="InterPro" id="IPR039426">
    <property type="entry name" value="TonB-dep_rcpt-like"/>
</dbReference>
<keyword evidence="4" id="KW-1003">Cell membrane</keyword>
<dbReference type="Proteomes" id="UP000245391">
    <property type="component" value="Unassembled WGS sequence"/>
</dbReference>
<evidence type="ECO:0000256" key="6">
    <source>
        <dbReference type="ARBA" id="ARBA00022692"/>
    </source>
</evidence>
<dbReference type="GO" id="GO:0015031">
    <property type="term" value="P:protein transport"/>
    <property type="evidence" value="ECO:0007669"/>
    <property type="project" value="UniProtKB-KW"/>
</dbReference>
<keyword evidence="8 11" id="KW-1133">Transmembrane helix</keyword>
<feature type="transmembrane region" description="Helical" evidence="11">
    <location>
        <begin position="208"/>
        <end position="229"/>
    </location>
</feature>
<dbReference type="Pfam" id="PF07715">
    <property type="entry name" value="Plug"/>
    <property type="match status" value="1"/>
</dbReference>
<dbReference type="Gene3D" id="3.30.1150.10">
    <property type="match status" value="1"/>
</dbReference>
<dbReference type="InterPro" id="IPR037066">
    <property type="entry name" value="Plug_dom_sf"/>
</dbReference>
<evidence type="ECO:0000256" key="3">
    <source>
        <dbReference type="ARBA" id="ARBA00022448"/>
    </source>
</evidence>
<dbReference type="AlphaFoldDB" id="A0A317EZ18"/>
<gene>
    <name evidence="13" type="ORF">DF947_09925</name>
</gene>
<evidence type="ECO:0000313" key="13">
    <source>
        <dbReference type="EMBL" id="PWS32084.1"/>
    </source>
</evidence>
<dbReference type="Gene3D" id="3.30.2420.10">
    <property type="entry name" value="TonB"/>
    <property type="match status" value="1"/>
</dbReference>
<dbReference type="Pfam" id="PF03544">
    <property type="entry name" value="TonB_C"/>
    <property type="match status" value="1"/>
</dbReference>
<keyword evidence="6 10" id="KW-0812">Transmembrane</keyword>
<dbReference type="SUPFAM" id="SSF74653">
    <property type="entry name" value="TolA/TonB C-terminal domain"/>
    <property type="match status" value="2"/>
</dbReference>
<dbReference type="GO" id="GO:0009279">
    <property type="term" value="C:cell outer membrane"/>
    <property type="evidence" value="ECO:0007669"/>
    <property type="project" value="UniProtKB-SubCell"/>
</dbReference>
<comment type="subcellular location">
    <subcellularLocation>
        <location evidence="1">Cell inner membrane</location>
        <topology evidence="1">Single-pass membrane protein</topology>
        <orientation evidence="1">Periplasmic side</orientation>
    </subcellularLocation>
    <subcellularLocation>
        <location evidence="10">Cell outer membrane</location>
        <topology evidence="10">Multi-pass membrane protein</topology>
    </subcellularLocation>
</comment>
<dbReference type="GO" id="GO:0031992">
    <property type="term" value="F:energy transducer activity"/>
    <property type="evidence" value="ECO:0007669"/>
    <property type="project" value="TreeGrafter"/>
</dbReference>
<feature type="domain" description="TonB C-terminal" evidence="12">
    <location>
        <begin position="458"/>
        <end position="554"/>
    </location>
</feature>
<evidence type="ECO:0000256" key="4">
    <source>
        <dbReference type="ARBA" id="ARBA00022475"/>
    </source>
</evidence>
<dbReference type="InterPro" id="IPR008756">
    <property type="entry name" value="Peptidase_M56"/>
</dbReference>
<dbReference type="NCBIfam" id="TIGR01352">
    <property type="entry name" value="tonB_Cterm"/>
    <property type="match status" value="1"/>
</dbReference>
<dbReference type="Pfam" id="PF05569">
    <property type="entry name" value="Peptidase_M56"/>
    <property type="match status" value="1"/>
</dbReference>
<dbReference type="CDD" id="cd07341">
    <property type="entry name" value="M56_BlaR1_MecR1_like"/>
    <property type="match status" value="1"/>
</dbReference>
<feature type="transmembrane region" description="Helical" evidence="11">
    <location>
        <begin position="36"/>
        <end position="53"/>
    </location>
</feature>
<evidence type="ECO:0000259" key="12">
    <source>
        <dbReference type="PROSITE" id="PS52015"/>
    </source>
</evidence>
<evidence type="ECO:0000256" key="2">
    <source>
        <dbReference type="ARBA" id="ARBA00006555"/>
    </source>
</evidence>
<dbReference type="InterPro" id="IPR006260">
    <property type="entry name" value="TonB/TolA_C"/>
</dbReference>
<keyword evidence="9 10" id="KW-0472">Membrane</keyword>
<dbReference type="PROSITE" id="PS52015">
    <property type="entry name" value="TONB_CTD"/>
    <property type="match status" value="1"/>
</dbReference>
<organism evidence="13 14">
    <name type="scientific">Pedobacter paludis</name>
    <dbReference type="NCBI Taxonomy" id="2203212"/>
    <lineage>
        <taxon>Bacteria</taxon>
        <taxon>Pseudomonadati</taxon>
        <taxon>Bacteroidota</taxon>
        <taxon>Sphingobacteriia</taxon>
        <taxon>Sphingobacteriales</taxon>
        <taxon>Sphingobacteriaceae</taxon>
        <taxon>Pedobacter</taxon>
    </lineage>
</organism>
<dbReference type="OrthoDB" id="649093at2"/>
<dbReference type="RefSeq" id="WP_109929535.1">
    <property type="nucleotide sequence ID" value="NZ_QGNY01000003.1"/>
</dbReference>
<dbReference type="PANTHER" id="PTHR33446:SF2">
    <property type="entry name" value="PROTEIN TONB"/>
    <property type="match status" value="1"/>
</dbReference>
<evidence type="ECO:0000256" key="8">
    <source>
        <dbReference type="ARBA" id="ARBA00022989"/>
    </source>
</evidence>
<evidence type="ECO:0000313" key="14">
    <source>
        <dbReference type="Proteomes" id="UP000245391"/>
    </source>
</evidence>
<keyword evidence="10" id="KW-1134">Transmembrane beta strand</keyword>
<dbReference type="EMBL" id="QGNY01000003">
    <property type="protein sequence ID" value="PWS32084.1"/>
    <property type="molecule type" value="Genomic_DNA"/>
</dbReference>
<name>A0A317EZ18_9SPHI</name>
<dbReference type="Gene3D" id="2.170.130.10">
    <property type="entry name" value="TonB-dependent receptor, plug domain"/>
    <property type="match status" value="1"/>
</dbReference>
<feature type="transmembrane region" description="Helical" evidence="11">
    <location>
        <begin position="250"/>
        <end position="272"/>
    </location>
</feature>
<proteinExistence type="inferred from homology"/>
<feature type="transmembrane region" description="Helical" evidence="11">
    <location>
        <begin position="163"/>
        <end position="182"/>
    </location>
</feature>
<feature type="transmembrane region" description="Helical" evidence="11">
    <location>
        <begin position="6"/>
        <end position="24"/>
    </location>
</feature>
<dbReference type="InterPro" id="IPR012910">
    <property type="entry name" value="Plug_dom"/>
</dbReference>
<dbReference type="PROSITE" id="PS52016">
    <property type="entry name" value="TONB_DEPENDENT_REC_3"/>
    <property type="match status" value="1"/>
</dbReference>
<keyword evidence="7" id="KW-0653">Protein transport</keyword>
<evidence type="ECO:0000256" key="7">
    <source>
        <dbReference type="ARBA" id="ARBA00022927"/>
    </source>
</evidence>
<accession>A0A317EZ18</accession>
<evidence type="ECO:0000256" key="5">
    <source>
        <dbReference type="ARBA" id="ARBA00022519"/>
    </source>
</evidence>
<evidence type="ECO:0000256" key="11">
    <source>
        <dbReference type="SAM" id="Phobius"/>
    </source>
</evidence>
<feature type="transmembrane region" description="Helical" evidence="11">
    <location>
        <begin position="93"/>
        <end position="115"/>
    </location>
</feature>
<reference evidence="14" key="1">
    <citation type="submission" date="2018-05" db="EMBL/GenBank/DDBJ databases">
        <title>Pedobacter paludis sp. nov., isolated from wetland soil.</title>
        <authorList>
            <person name="Zhang Y."/>
        </authorList>
    </citation>
    <scope>NUCLEOTIDE SEQUENCE [LARGE SCALE GENOMIC DNA]</scope>
    <source>
        <strain evidence="14">R-8</strain>
    </source>
</reference>
<keyword evidence="3 10" id="KW-0813">Transport</keyword>
<dbReference type="InterPro" id="IPR051045">
    <property type="entry name" value="TonB-dependent_transducer"/>
</dbReference>
<comment type="similarity">
    <text evidence="2">Belongs to the TonB family.</text>
</comment>
<sequence length="656" mass="73830">MSFAHYLLQVNLYLIVFYGFYKLLLDKETYFTLNRIYLVAAGVLSLCIPFIRLEWLTEQKAAQQVYASVNWDAVLAQATIITENNSRFSWGSVLVSIYCAGILFFLGRLVFNLFAVKKLIKNAKSGSAFSFFSKKIIDKELPQMDVIDIHEEAHIKQWHTLDILFFEILGILTWLNPVIYLYKKAIKNIHEFLADEMAADFQGDKAEYALLILSKSFGISPNSLTNGFFDKSLIKKRIFMLHKERSKKTAVVKYGIFIPLFAILIVFSSATIRKNEKLISITDQIPMEKPIELVQNIVSQTDPVVLPASKTIVKGETDANWKGFYNFLSKNINYPTEAKESNLQGNTQIKFTLKNGRINNLSSSVDLGEGCDEEVMKAILSYKGYKTIPNGKYALKVSFAIADTESKFKNNNIESIIGYQDLSNVMVTAYNDPVPKIEKDDDKVYDFVSIEKQPEFPGGIKKFYEYLGKAIKYPELAIENNVQGKVFLSFNVEKNGDLTDIKITRGLGSGTDEEAIRVLTESPKWYPGIQNGQAVRVKYNINVNFTLANDKPTATEKTAGVKIPIKFDGVPLNSATAPLIVVDGVKLSNNMLLNTINPNDIESISVLKDQLATNSYGFKAKNGVILVTTKQAKNNLFKKLEGKELIIEKAYDQGIR</sequence>
<dbReference type="SUPFAM" id="SSF56935">
    <property type="entry name" value="Porins"/>
    <property type="match status" value="1"/>
</dbReference>
<dbReference type="InterPro" id="IPR037682">
    <property type="entry name" value="TonB_C"/>
</dbReference>
<dbReference type="PANTHER" id="PTHR33446">
    <property type="entry name" value="PROTEIN TONB-RELATED"/>
    <property type="match status" value="1"/>
</dbReference>